<feature type="transmembrane region" description="Helical" evidence="2">
    <location>
        <begin position="53"/>
        <end position="73"/>
    </location>
</feature>
<protein>
    <recommendedName>
        <fullName evidence="5">PrsW family intramembrane metalloprotease</fullName>
    </recommendedName>
</protein>
<reference evidence="3 4" key="1">
    <citation type="submission" date="2016-12" db="EMBL/GenBank/DDBJ databases">
        <title>Genomic Comparison of strains in the 'Actinomyces naeslundii' Group.</title>
        <authorList>
            <person name="Mughal S.R."/>
            <person name="Do T."/>
            <person name="Gilbert S.C."/>
            <person name="Witherden E.A."/>
            <person name="Didelot X."/>
            <person name="Beighton D."/>
        </authorList>
    </citation>
    <scope>NUCLEOTIDE SEQUENCE [LARGE SCALE GENOMIC DNA]</scope>
    <source>
        <strain evidence="3 4">CCUG 33920</strain>
    </source>
</reference>
<dbReference type="AlphaFoldDB" id="A0A1Q8V7H8"/>
<feature type="region of interest" description="Disordered" evidence="1">
    <location>
        <begin position="309"/>
        <end position="341"/>
    </location>
</feature>
<gene>
    <name evidence="3" type="ORF">BKH29_08910</name>
</gene>
<feature type="transmembrane region" description="Helical" evidence="2">
    <location>
        <begin position="20"/>
        <end position="41"/>
    </location>
</feature>
<dbReference type="Proteomes" id="UP000186857">
    <property type="component" value="Unassembled WGS sequence"/>
</dbReference>
<feature type="transmembrane region" description="Helical" evidence="2">
    <location>
        <begin position="85"/>
        <end position="109"/>
    </location>
</feature>
<comment type="caution">
    <text evidence="3">The sequence shown here is derived from an EMBL/GenBank/DDBJ whole genome shotgun (WGS) entry which is preliminary data.</text>
</comment>
<evidence type="ECO:0000256" key="2">
    <source>
        <dbReference type="SAM" id="Phobius"/>
    </source>
</evidence>
<evidence type="ECO:0000313" key="4">
    <source>
        <dbReference type="Proteomes" id="UP000186857"/>
    </source>
</evidence>
<keyword evidence="2" id="KW-0472">Membrane</keyword>
<evidence type="ECO:0000256" key="1">
    <source>
        <dbReference type="SAM" id="MobiDB-lite"/>
    </source>
</evidence>
<evidence type="ECO:0000313" key="3">
    <source>
        <dbReference type="EMBL" id="OLO44053.1"/>
    </source>
</evidence>
<accession>A0A1Q8V7H8</accession>
<sequence length="341" mass="35550">MCQRITFVLMVAALAVVPRLLAALVPAAAMLGCLMVMALLGRTRTVSWRAMSLMFSVGVPWAVVVALLTRVVAGWAGVKVSDDGAGIALAAFIEEAGKLAPLVVAAMVAPGRVRRFAAVDWVLLGFALGAGFTVAEDGARRLIPPGPLAQAIGEKLLSYSLNPWTSGEFTMSSGGWTTQILDHTDASGPMIPGHQVWTMTLAAAIALGIALWRTRRVAARLVAWAPVPAVLTLAVSDHAAYNASARSWASAAWAGQGHDGFPEWMLDLWQALGQGRSAVPISACLLVLCLLVDARRRLRAGELGITGPEVPRPPCAGGSGRPIPGARSSRGSDGAGSLLLQ</sequence>
<feature type="compositionally biased region" description="Low complexity" evidence="1">
    <location>
        <begin position="325"/>
        <end position="341"/>
    </location>
</feature>
<keyword evidence="2" id="KW-0812">Transmembrane</keyword>
<dbReference type="EMBL" id="MSKJ01000018">
    <property type="protein sequence ID" value="OLO44053.1"/>
    <property type="molecule type" value="Genomic_DNA"/>
</dbReference>
<feature type="transmembrane region" description="Helical" evidence="2">
    <location>
        <begin position="116"/>
        <end position="135"/>
    </location>
</feature>
<evidence type="ECO:0008006" key="5">
    <source>
        <dbReference type="Google" id="ProtNLM"/>
    </source>
</evidence>
<feature type="transmembrane region" description="Helical" evidence="2">
    <location>
        <begin position="196"/>
        <end position="214"/>
    </location>
</feature>
<organism evidence="3 4">
    <name type="scientific">Actinomyces oris</name>
    <dbReference type="NCBI Taxonomy" id="544580"/>
    <lineage>
        <taxon>Bacteria</taxon>
        <taxon>Bacillati</taxon>
        <taxon>Actinomycetota</taxon>
        <taxon>Actinomycetes</taxon>
        <taxon>Actinomycetales</taxon>
        <taxon>Actinomycetaceae</taxon>
        <taxon>Actinomyces</taxon>
    </lineage>
</organism>
<keyword evidence="2" id="KW-1133">Transmembrane helix</keyword>
<name>A0A1Q8V7H8_9ACTO</name>
<proteinExistence type="predicted"/>
<dbReference type="PROSITE" id="PS51257">
    <property type="entry name" value="PROKAR_LIPOPROTEIN"/>
    <property type="match status" value="1"/>
</dbReference>